<dbReference type="SUPFAM" id="SSF81606">
    <property type="entry name" value="PP2C-like"/>
    <property type="match status" value="1"/>
</dbReference>
<dbReference type="InterPro" id="IPR053287">
    <property type="entry name" value="PP2C-like_domain"/>
</dbReference>
<feature type="compositionally biased region" description="Basic and acidic residues" evidence="1">
    <location>
        <begin position="349"/>
        <end position="363"/>
    </location>
</feature>
<feature type="compositionally biased region" description="Low complexity" evidence="1">
    <location>
        <begin position="442"/>
        <end position="457"/>
    </location>
</feature>
<dbReference type="PANTHER" id="PTHR21586:SF0">
    <property type="entry name" value="PP2C-LIKE DOMAIN-CONTAINING PROTEIN CG9801"/>
    <property type="match status" value="1"/>
</dbReference>
<reference evidence="3 4" key="1">
    <citation type="submission" date="2020-06" db="EMBL/GenBank/DDBJ databases">
        <authorList>
            <person name="Li R."/>
            <person name="Bekaert M."/>
        </authorList>
    </citation>
    <scope>NUCLEOTIDE SEQUENCE [LARGE SCALE GENOMIC DNA]</scope>
    <source>
        <strain evidence="4">wild</strain>
    </source>
</reference>
<gene>
    <name evidence="3" type="ORF">MCOR_38749</name>
</gene>
<evidence type="ECO:0000313" key="4">
    <source>
        <dbReference type="Proteomes" id="UP000507470"/>
    </source>
</evidence>
<dbReference type="InterPro" id="IPR001932">
    <property type="entry name" value="PPM-type_phosphatase-like_dom"/>
</dbReference>
<feature type="compositionally biased region" description="Low complexity" evidence="1">
    <location>
        <begin position="402"/>
        <end position="415"/>
    </location>
</feature>
<keyword evidence="4" id="KW-1185">Reference proteome</keyword>
<feature type="domain" description="PPM-type phosphatase" evidence="2">
    <location>
        <begin position="78"/>
        <end position="400"/>
    </location>
</feature>
<dbReference type="SMART" id="SM00332">
    <property type="entry name" value="PP2Cc"/>
    <property type="match status" value="1"/>
</dbReference>
<protein>
    <submittedName>
        <fullName evidence="3">PP2C-like domain-containing protein CG9801</fullName>
    </submittedName>
</protein>
<dbReference type="OrthoDB" id="2556847at2759"/>
<feature type="compositionally biased region" description="Polar residues" evidence="1">
    <location>
        <begin position="475"/>
        <end position="489"/>
    </location>
</feature>
<dbReference type="Proteomes" id="UP000507470">
    <property type="component" value="Unassembled WGS sequence"/>
</dbReference>
<dbReference type="Pfam" id="PF13672">
    <property type="entry name" value="PP2C_2"/>
    <property type="match status" value="1"/>
</dbReference>
<dbReference type="AlphaFoldDB" id="A0A6J8DD45"/>
<dbReference type="PROSITE" id="PS51746">
    <property type="entry name" value="PPM_2"/>
    <property type="match status" value="1"/>
</dbReference>
<dbReference type="Gene3D" id="3.60.40.10">
    <property type="entry name" value="PPM-type phosphatase domain"/>
    <property type="match status" value="1"/>
</dbReference>
<dbReference type="EMBL" id="CACVKT020007050">
    <property type="protein sequence ID" value="CAC5405020.1"/>
    <property type="molecule type" value="Genomic_DNA"/>
</dbReference>
<feature type="region of interest" description="Disordered" evidence="1">
    <location>
        <begin position="339"/>
        <end position="372"/>
    </location>
</feature>
<evidence type="ECO:0000256" key="1">
    <source>
        <dbReference type="SAM" id="MobiDB-lite"/>
    </source>
</evidence>
<name>A0A6J8DD45_MYTCO</name>
<accession>A0A6J8DD45</accession>
<proteinExistence type="predicted"/>
<dbReference type="InterPro" id="IPR036457">
    <property type="entry name" value="PPM-type-like_dom_sf"/>
</dbReference>
<evidence type="ECO:0000313" key="3">
    <source>
        <dbReference type="EMBL" id="CAC5405020.1"/>
    </source>
</evidence>
<feature type="region of interest" description="Disordered" evidence="1">
    <location>
        <begin position="399"/>
        <end position="531"/>
    </location>
</feature>
<sequence length="531" mass="58031">MASYSHELFSGKIPDDIPVLDLDTLDDEITASYTGPDDGLAFPVREQNGNTGFNSVDVAGITDWKKKSEKGYGICISLYEQHPVNGKMSGDPIADAFAICARKNNCILLIADGVNWGEKSRLAARCALYGAMKYLNKQLYDKLNQPRNTREVVEILRNSFDQAHQTILSKEGGLTTMCACMICPLKSSKEFSVCCVNVGDSYGYILGERRGIREITVGSHDISSERDIRDAGGAIGPVHGSDPELQNLTCSMTFASEGDIVFLTTDGISDNFDPVVTKVATPRQVNGESAQDISNSEAIIKPEMEPELVTEEQCTAQSLCSTLVQHVLMLTDSKRKVLENPSLYKRRKMTQDQRQKRDSEIKKKMSKAPGKLDHASIVAYELGRTNHDNLENIPLIGSPLITKSSSSATSTPDSNSSRRHSHHGLSGSKPSRPRKLFSRLRSLSVTSPQSPLSPTSLGKLSISPQKFSFKRSRSGSEPNTPSSPGNGNLNFLPKDLSSPSPMSPQSPNREIRIPLPAQHPKRTSVSYESAV</sequence>
<feature type="compositionally biased region" description="Low complexity" evidence="1">
    <location>
        <begin position="497"/>
        <end position="507"/>
    </location>
</feature>
<evidence type="ECO:0000259" key="2">
    <source>
        <dbReference type="PROSITE" id="PS51746"/>
    </source>
</evidence>
<organism evidence="3 4">
    <name type="scientific">Mytilus coruscus</name>
    <name type="common">Sea mussel</name>
    <dbReference type="NCBI Taxonomy" id="42192"/>
    <lineage>
        <taxon>Eukaryota</taxon>
        <taxon>Metazoa</taxon>
        <taxon>Spiralia</taxon>
        <taxon>Lophotrochozoa</taxon>
        <taxon>Mollusca</taxon>
        <taxon>Bivalvia</taxon>
        <taxon>Autobranchia</taxon>
        <taxon>Pteriomorphia</taxon>
        <taxon>Mytilida</taxon>
        <taxon>Mytiloidea</taxon>
        <taxon>Mytilidae</taxon>
        <taxon>Mytilinae</taxon>
        <taxon>Mytilus</taxon>
    </lineage>
</organism>
<dbReference type="PANTHER" id="PTHR21586">
    <property type="entry name" value="TIPA"/>
    <property type="match status" value="1"/>
</dbReference>